<accession>A0A5Q2N5P7</accession>
<organism evidence="3 4">
    <name type="scientific">Heliorestis convoluta</name>
    <dbReference type="NCBI Taxonomy" id="356322"/>
    <lineage>
        <taxon>Bacteria</taxon>
        <taxon>Bacillati</taxon>
        <taxon>Bacillota</taxon>
        <taxon>Clostridia</taxon>
        <taxon>Eubacteriales</taxon>
        <taxon>Heliobacteriaceae</taxon>
        <taxon>Heliorestis</taxon>
    </lineage>
</organism>
<evidence type="ECO:0000259" key="2">
    <source>
        <dbReference type="Pfam" id="PF13937"/>
    </source>
</evidence>
<evidence type="ECO:0000313" key="4">
    <source>
        <dbReference type="Proteomes" id="UP000366051"/>
    </source>
</evidence>
<proteinExistence type="predicted"/>
<keyword evidence="1" id="KW-0812">Transmembrane</keyword>
<dbReference type="Pfam" id="PF13937">
    <property type="entry name" value="DUF4212"/>
    <property type="match status" value="1"/>
</dbReference>
<keyword evidence="1" id="KW-0472">Membrane</keyword>
<feature type="domain" description="Sodium symporter small subunit" evidence="2">
    <location>
        <begin position="20"/>
        <end position="95"/>
    </location>
</feature>
<evidence type="ECO:0000256" key="1">
    <source>
        <dbReference type="SAM" id="Phobius"/>
    </source>
</evidence>
<feature type="transmembrane region" description="Helical" evidence="1">
    <location>
        <begin position="60"/>
        <end position="84"/>
    </location>
</feature>
<reference evidence="4" key="1">
    <citation type="submission" date="2019-11" db="EMBL/GenBank/DDBJ databases">
        <title>Genome sequence of Heliorestis convoluta strain HH, an alkaliphilic and minimalistic phototrophic bacterium from a soda lake in Egypt.</title>
        <authorList>
            <person name="Dewey E.D."/>
            <person name="Stokes L.M."/>
            <person name="Burchell B.M."/>
            <person name="Shaffer K.N."/>
            <person name="Huntington A.M."/>
            <person name="Baker J.M."/>
            <person name="Nadendla S."/>
            <person name="Giglio M.G."/>
            <person name="Touchman J.W."/>
            <person name="Blankenship R.E."/>
            <person name="Madigan M.T."/>
            <person name="Sattley W.M."/>
        </authorList>
    </citation>
    <scope>NUCLEOTIDE SEQUENCE [LARGE SCALE GENOMIC DNA]</scope>
    <source>
        <strain evidence="4">HH</strain>
    </source>
</reference>
<gene>
    <name evidence="3" type="ORF">FTV88_2569</name>
</gene>
<sequence length="110" mass="12185">MSTLGKKVMGVKKLDKQVANAYYYTRVKHVAIYLSIWFIVSFGVVAFADSLTGFNVNGMPFHYFMGAQGALIIFVVLLFVNAVVSDRVDKSFGIDEEANERLGSGKTLDH</sequence>
<dbReference type="KEGG" id="hcv:FTV88_2569"/>
<keyword evidence="1" id="KW-1133">Transmembrane helix</keyword>
<dbReference type="Proteomes" id="UP000366051">
    <property type="component" value="Chromosome"/>
</dbReference>
<evidence type="ECO:0000313" key="3">
    <source>
        <dbReference type="EMBL" id="QGG48662.1"/>
    </source>
</evidence>
<keyword evidence="4" id="KW-1185">Reference proteome</keyword>
<name>A0A5Q2N5P7_9FIRM</name>
<dbReference type="NCBIfam" id="TIGR03647">
    <property type="entry name" value="Na_symport_sm"/>
    <property type="match status" value="1"/>
</dbReference>
<dbReference type="InterPro" id="IPR019886">
    <property type="entry name" value="Na_symporter_ssu"/>
</dbReference>
<protein>
    <submittedName>
        <fullName evidence="3">Sodium symporter small subunit domain protein</fullName>
    </submittedName>
</protein>
<dbReference type="AlphaFoldDB" id="A0A5Q2N5P7"/>
<feature type="transmembrane region" description="Helical" evidence="1">
    <location>
        <begin position="30"/>
        <end position="48"/>
    </location>
</feature>
<dbReference type="EMBL" id="CP045875">
    <property type="protein sequence ID" value="QGG48662.1"/>
    <property type="molecule type" value="Genomic_DNA"/>
</dbReference>